<feature type="transmembrane region" description="Helical" evidence="1">
    <location>
        <begin position="32"/>
        <end position="51"/>
    </location>
</feature>
<evidence type="ECO:0000313" key="2">
    <source>
        <dbReference type="EMBL" id="GJD43095.1"/>
    </source>
</evidence>
<keyword evidence="1" id="KW-0812">Transmembrane</keyword>
<keyword evidence="1" id="KW-0472">Membrane</keyword>
<dbReference type="EMBL" id="BPQG01000008">
    <property type="protein sequence ID" value="GJD43095.1"/>
    <property type="molecule type" value="Genomic_DNA"/>
</dbReference>
<proteinExistence type="predicted"/>
<evidence type="ECO:0000256" key="1">
    <source>
        <dbReference type="SAM" id="Phobius"/>
    </source>
</evidence>
<dbReference type="RefSeq" id="WP_147828012.1">
    <property type="nucleotide sequence ID" value="NZ_BPQG01000008.1"/>
</dbReference>
<accession>A0ABQ4QCY8</accession>
<comment type="caution">
    <text evidence="2">The sequence shown here is derived from an EMBL/GenBank/DDBJ whole genome shotgun (WGS) entry which is preliminary data.</text>
</comment>
<name>A0ABQ4QCY8_9HYPH</name>
<sequence length="75" mass="7622">MSLALAIPAAEAAVFTAGCATIHGLRRQADGVTLGLAGILAILVLLFGIAATPDGYRAFQIDDALTETSLVQPTP</sequence>
<gene>
    <name evidence="2" type="ORF">AFCDBAGC_0939</name>
</gene>
<dbReference type="Proteomes" id="UP001055117">
    <property type="component" value="Unassembled WGS sequence"/>
</dbReference>
<protein>
    <submittedName>
        <fullName evidence="2">Uncharacterized protein</fullName>
    </submittedName>
</protein>
<evidence type="ECO:0000313" key="3">
    <source>
        <dbReference type="Proteomes" id="UP001055117"/>
    </source>
</evidence>
<keyword evidence="3" id="KW-1185">Reference proteome</keyword>
<keyword evidence="1" id="KW-1133">Transmembrane helix</keyword>
<reference evidence="2 3" key="1">
    <citation type="journal article" date="2021" name="Front. Microbiol.">
        <title>Comprehensive Comparative Genomics and Phenotyping of Methylobacterium Species.</title>
        <authorList>
            <person name="Alessa O."/>
            <person name="Ogura Y."/>
            <person name="Fujitani Y."/>
            <person name="Takami H."/>
            <person name="Hayashi T."/>
            <person name="Sahin N."/>
            <person name="Tani A."/>
        </authorList>
    </citation>
    <scope>NUCLEOTIDE SEQUENCE [LARGE SCALE GENOMIC DNA]</scope>
    <source>
        <strain evidence="2 3">DSM 23679</strain>
    </source>
</reference>
<organism evidence="2 3">
    <name type="scientific">Methylobacterium cerastii</name>
    <dbReference type="NCBI Taxonomy" id="932741"/>
    <lineage>
        <taxon>Bacteria</taxon>
        <taxon>Pseudomonadati</taxon>
        <taxon>Pseudomonadota</taxon>
        <taxon>Alphaproteobacteria</taxon>
        <taxon>Hyphomicrobiales</taxon>
        <taxon>Methylobacteriaceae</taxon>
        <taxon>Methylobacterium</taxon>
    </lineage>
</organism>